<sequence length="219" mass="24838">MTDVNETDEAIDGREGLWTGDSGELPDRTRRVLLRLIRGPYLSGAREAQLWAVLLSDERIIRSRLADLFLELVVDRDNELAFVRNAPSDEAPRAVRSEALTFLDTAMLLILRQTLLSEEGRGRVIVGKAEVFEQLAVFRTSDRDEKDFASRLNSSWNKMQNKLRVLHAVGDDRAEISPVIRMIVDADQIRAITDEYQRIAREGRDGIRAEETGVEDDSE</sequence>
<comment type="caution">
    <text evidence="1">The sequence shown here is derived from an EMBL/GenBank/DDBJ whole genome shotgun (WGS) entry which is preliminary data.</text>
</comment>
<dbReference type="EMBL" id="SPQB01000020">
    <property type="protein sequence ID" value="TFU32699.1"/>
    <property type="molecule type" value="Genomic_DNA"/>
</dbReference>
<evidence type="ECO:0000313" key="1">
    <source>
        <dbReference type="EMBL" id="TFU32699.1"/>
    </source>
</evidence>
<reference evidence="1 2" key="1">
    <citation type="submission" date="2019-03" db="EMBL/GenBank/DDBJ databases">
        <title>Diversity of the mouse oral microbiome.</title>
        <authorList>
            <person name="Joseph S."/>
            <person name="Aduse-Opoku J."/>
            <person name="Curtis M."/>
            <person name="Wade W."/>
            <person name="Hashim A."/>
        </authorList>
    </citation>
    <scope>NUCLEOTIDE SEQUENCE [LARGE SCALE GENOMIC DNA]</scope>
    <source>
        <strain evidence="1 2">P1012</strain>
    </source>
</reference>
<dbReference type="AlphaFoldDB" id="A0A4Y9FTX6"/>
<dbReference type="OrthoDB" id="3725402at2"/>
<dbReference type="RefSeq" id="WP_135114575.1">
    <property type="nucleotide sequence ID" value="NZ_JADGLL010000020.1"/>
</dbReference>
<keyword evidence="2" id="KW-1185">Reference proteome</keyword>
<evidence type="ECO:0000313" key="2">
    <source>
        <dbReference type="Proteomes" id="UP000298358"/>
    </source>
</evidence>
<name>A0A4Y9FTX6_9MICO</name>
<protein>
    <submittedName>
        <fullName evidence="1">DUF4194 domain-containing protein</fullName>
    </submittedName>
</protein>
<proteinExistence type="predicted"/>
<dbReference type="InterPro" id="IPR025449">
    <property type="entry name" value="JetB"/>
</dbReference>
<organism evidence="1 2">
    <name type="scientific">Microbacterium paludicola</name>
    <dbReference type="NCBI Taxonomy" id="300019"/>
    <lineage>
        <taxon>Bacteria</taxon>
        <taxon>Bacillati</taxon>
        <taxon>Actinomycetota</taxon>
        <taxon>Actinomycetes</taxon>
        <taxon>Micrococcales</taxon>
        <taxon>Microbacteriaceae</taxon>
        <taxon>Microbacterium</taxon>
    </lineage>
</organism>
<dbReference type="Pfam" id="PF13835">
    <property type="entry name" value="DUF4194"/>
    <property type="match status" value="1"/>
</dbReference>
<dbReference type="Proteomes" id="UP000298358">
    <property type="component" value="Unassembled WGS sequence"/>
</dbReference>
<gene>
    <name evidence="1" type="ORF">E4U02_09330</name>
</gene>
<accession>A0A4Y9FTX6</accession>